<dbReference type="PROSITE" id="PS00518">
    <property type="entry name" value="ZF_RING_1"/>
    <property type="match status" value="1"/>
</dbReference>
<protein>
    <submittedName>
        <fullName evidence="4">Tripartite motif-containing protein 2</fullName>
    </submittedName>
</protein>
<gene>
    <name evidence="4" type="ORF">CGI_10010198</name>
</gene>
<dbReference type="SMART" id="SM00184">
    <property type="entry name" value="RING"/>
    <property type="match status" value="1"/>
</dbReference>
<dbReference type="GO" id="GO:0008270">
    <property type="term" value="F:zinc ion binding"/>
    <property type="evidence" value="ECO:0007669"/>
    <property type="project" value="UniProtKB-KW"/>
</dbReference>
<evidence type="ECO:0000256" key="3">
    <source>
        <dbReference type="ARBA" id="ARBA00022833"/>
    </source>
</evidence>
<keyword evidence="2" id="KW-0863">Zinc-finger</keyword>
<dbReference type="GO" id="GO:0061630">
    <property type="term" value="F:ubiquitin protein ligase activity"/>
    <property type="evidence" value="ECO:0007669"/>
    <property type="project" value="TreeGrafter"/>
</dbReference>
<keyword evidence="3" id="KW-0862">Zinc</keyword>
<dbReference type="InterPro" id="IPR013083">
    <property type="entry name" value="Znf_RING/FYVE/PHD"/>
</dbReference>
<dbReference type="PANTHER" id="PTHR25462:SF296">
    <property type="entry name" value="MEIOTIC P26, ISOFORM F"/>
    <property type="match status" value="1"/>
</dbReference>
<dbReference type="HOGENOM" id="CLU_2656891_0_0_1"/>
<organism evidence="4">
    <name type="scientific">Magallana gigas</name>
    <name type="common">Pacific oyster</name>
    <name type="synonym">Crassostrea gigas</name>
    <dbReference type="NCBI Taxonomy" id="29159"/>
    <lineage>
        <taxon>Eukaryota</taxon>
        <taxon>Metazoa</taxon>
        <taxon>Spiralia</taxon>
        <taxon>Lophotrochozoa</taxon>
        <taxon>Mollusca</taxon>
        <taxon>Bivalvia</taxon>
        <taxon>Autobranchia</taxon>
        <taxon>Pteriomorphia</taxon>
        <taxon>Ostreida</taxon>
        <taxon>Ostreoidea</taxon>
        <taxon>Ostreidae</taxon>
        <taxon>Magallana</taxon>
    </lineage>
</organism>
<evidence type="ECO:0000256" key="2">
    <source>
        <dbReference type="ARBA" id="ARBA00022771"/>
    </source>
</evidence>
<dbReference type="InterPro" id="IPR017907">
    <property type="entry name" value="Znf_RING_CS"/>
</dbReference>
<dbReference type="PROSITE" id="PS50089">
    <property type="entry name" value="ZF_RING_2"/>
    <property type="match status" value="1"/>
</dbReference>
<dbReference type="InterPro" id="IPR001841">
    <property type="entry name" value="Znf_RING"/>
</dbReference>
<dbReference type="Gene3D" id="3.30.40.10">
    <property type="entry name" value="Zinc/RING finger domain, C3HC4 (zinc finger)"/>
    <property type="match status" value="1"/>
</dbReference>
<dbReference type="InParanoid" id="K1QCU6"/>
<name>K1QCU6_MAGGI</name>
<proteinExistence type="predicted"/>
<dbReference type="InterPro" id="IPR027370">
    <property type="entry name" value="Znf-RING_euk"/>
</dbReference>
<keyword evidence="1" id="KW-0479">Metal-binding</keyword>
<dbReference type="EMBL" id="JH815939">
    <property type="protein sequence ID" value="EKC31808.1"/>
    <property type="molecule type" value="Genomic_DNA"/>
</dbReference>
<dbReference type="AlphaFoldDB" id="K1QCU6"/>
<dbReference type="PANTHER" id="PTHR25462">
    <property type="entry name" value="BONUS, ISOFORM C-RELATED"/>
    <property type="match status" value="1"/>
</dbReference>
<sequence>MAQRVVDNLQNDYLICSMCLSRYTDPRILTCGHTFCRQCLSDHIQPTVLSANANQFKCTNDRGDVRKPGPNTPVVV</sequence>
<dbReference type="InterPro" id="IPR047153">
    <property type="entry name" value="TRIM45/56/19-like"/>
</dbReference>
<evidence type="ECO:0000313" key="4">
    <source>
        <dbReference type="EMBL" id="EKC31808.1"/>
    </source>
</evidence>
<accession>K1QCU6</accession>
<dbReference type="Pfam" id="PF13445">
    <property type="entry name" value="zf-RING_UBOX"/>
    <property type="match status" value="1"/>
</dbReference>
<reference evidence="4" key="1">
    <citation type="journal article" date="2012" name="Nature">
        <title>The oyster genome reveals stress adaptation and complexity of shell formation.</title>
        <authorList>
            <person name="Zhang G."/>
            <person name="Fang X."/>
            <person name="Guo X."/>
            <person name="Li L."/>
            <person name="Luo R."/>
            <person name="Xu F."/>
            <person name="Yang P."/>
            <person name="Zhang L."/>
            <person name="Wang X."/>
            <person name="Qi H."/>
            <person name="Xiong Z."/>
            <person name="Que H."/>
            <person name="Xie Y."/>
            <person name="Holland P.W."/>
            <person name="Paps J."/>
            <person name="Zhu Y."/>
            <person name="Wu F."/>
            <person name="Chen Y."/>
            <person name="Wang J."/>
            <person name="Peng C."/>
            <person name="Meng J."/>
            <person name="Yang L."/>
            <person name="Liu J."/>
            <person name="Wen B."/>
            <person name="Zhang N."/>
            <person name="Huang Z."/>
            <person name="Zhu Q."/>
            <person name="Feng Y."/>
            <person name="Mount A."/>
            <person name="Hedgecock D."/>
            <person name="Xu Z."/>
            <person name="Liu Y."/>
            <person name="Domazet-Loso T."/>
            <person name="Du Y."/>
            <person name="Sun X."/>
            <person name="Zhang S."/>
            <person name="Liu B."/>
            <person name="Cheng P."/>
            <person name="Jiang X."/>
            <person name="Li J."/>
            <person name="Fan D."/>
            <person name="Wang W."/>
            <person name="Fu W."/>
            <person name="Wang T."/>
            <person name="Wang B."/>
            <person name="Zhang J."/>
            <person name="Peng Z."/>
            <person name="Li Y."/>
            <person name="Li N."/>
            <person name="Wang J."/>
            <person name="Chen M."/>
            <person name="He Y."/>
            <person name="Tan F."/>
            <person name="Song X."/>
            <person name="Zheng Q."/>
            <person name="Huang R."/>
            <person name="Yang H."/>
            <person name="Du X."/>
            <person name="Chen L."/>
            <person name="Yang M."/>
            <person name="Gaffney P.M."/>
            <person name="Wang S."/>
            <person name="Luo L."/>
            <person name="She Z."/>
            <person name="Ming Y."/>
            <person name="Huang W."/>
            <person name="Zhang S."/>
            <person name="Huang B."/>
            <person name="Zhang Y."/>
            <person name="Qu T."/>
            <person name="Ni P."/>
            <person name="Miao G."/>
            <person name="Wang J."/>
            <person name="Wang Q."/>
            <person name="Steinberg C.E."/>
            <person name="Wang H."/>
            <person name="Li N."/>
            <person name="Qian L."/>
            <person name="Zhang G."/>
            <person name="Li Y."/>
            <person name="Yang H."/>
            <person name="Liu X."/>
            <person name="Wang J."/>
            <person name="Yin Y."/>
            <person name="Wang J."/>
        </authorList>
    </citation>
    <scope>NUCLEOTIDE SEQUENCE [LARGE SCALE GENOMIC DNA]</scope>
    <source>
        <strain evidence="4">05x7-T-G4-1.051#20</strain>
    </source>
</reference>
<evidence type="ECO:0000256" key="1">
    <source>
        <dbReference type="ARBA" id="ARBA00022723"/>
    </source>
</evidence>
<dbReference type="SUPFAM" id="SSF57850">
    <property type="entry name" value="RING/U-box"/>
    <property type="match status" value="1"/>
</dbReference>